<sequence>MTPGNELFVEEDEEMKSDSEEPRLVIKEEPQDGLPAVPEQPEEEDEEPVHVEAEEEDDEEEDDDPIIESIPLYINTMPSRFKNSLHILQYPGRAKARRLDQGHFHASIKPQSKYLEVKVPLDTSKFFDGTKVEDWGEEIGEQTLSGVLDPSEGGYYIAKVETDSEGNRKAVLVPIDSTAQLRTSFQYIDAIDNSAHQQKKQEQAEIHKTTSVQILQSAAKHTGTQANMDGFMHSLGDSLKHVKRFDEESWSLLSWKNDEDEITNKIKKELINGADSIELTTETKFDDYIQKLINE</sequence>
<dbReference type="RefSeq" id="XP_007377892.1">
    <property type="nucleotide sequence ID" value="XM_007377830.1"/>
</dbReference>
<dbReference type="eggNOG" id="KOG2354">
    <property type="taxonomic scope" value="Eukaryota"/>
</dbReference>
<dbReference type="AlphaFoldDB" id="G3AV52"/>
<feature type="compositionally biased region" description="Basic and acidic residues" evidence="1">
    <location>
        <begin position="16"/>
        <end position="30"/>
    </location>
</feature>
<dbReference type="InterPro" id="IPR006886">
    <property type="entry name" value="RNA_pol_III_Rpc5"/>
</dbReference>
<dbReference type="Pfam" id="PF04801">
    <property type="entry name" value="RPC5"/>
    <property type="match status" value="1"/>
</dbReference>
<protein>
    <submittedName>
        <fullName evidence="2">Uncharacterized protein</fullName>
    </submittedName>
</protein>
<dbReference type="FunCoup" id="G3AV52">
    <property type="interactions" value="142"/>
</dbReference>
<dbReference type="OrthoDB" id="340681at2759"/>
<dbReference type="STRING" id="619300.G3AV52"/>
<feature type="region of interest" description="Disordered" evidence="1">
    <location>
        <begin position="1"/>
        <end position="66"/>
    </location>
</feature>
<dbReference type="PANTHER" id="PTHR12069:SF0">
    <property type="entry name" value="DNA-DIRECTED RNA POLYMERASE III SUBUNIT RPC5"/>
    <property type="match status" value="1"/>
</dbReference>
<dbReference type="InParanoid" id="G3AV52"/>
<dbReference type="HOGENOM" id="CLU_072845_0_0_1"/>
<organism evidence="3">
    <name type="scientific">Spathaspora passalidarum (strain NRRL Y-27907 / 11-Y1)</name>
    <dbReference type="NCBI Taxonomy" id="619300"/>
    <lineage>
        <taxon>Eukaryota</taxon>
        <taxon>Fungi</taxon>
        <taxon>Dikarya</taxon>
        <taxon>Ascomycota</taxon>
        <taxon>Saccharomycotina</taxon>
        <taxon>Pichiomycetes</taxon>
        <taxon>Debaryomycetaceae</taxon>
        <taxon>Spathaspora</taxon>
    </lineage>
</organism>
<name>G3AV52_SPAPN</name>
<dbReference type="GO" id="GO:0005666">
    <property type="term" value="C:RNA polymerase III complex"/>
    <property type="evidence" value="ECO:0007669"/>
    <property type="project" value="TreeGrafter"/>
</dbReference>
<evidence type="ECO:0000256" key="1">
    <source>
        <dbReference type="SAM" id="MobiDB-lite"/>
    </source>
</evidence>
<gene>
    <name evidence="2" type="ORF">SPAPADRAFT_63739</name>
</gene>
<accession>G3AV52</accession>
<feature type="compositionally biased region" description="Acidic residues" evidence="1">
    <location>
        <begin position="40"/>
        <end position="66"/>
    </location>
</feature>
<dbReference type="Proteomes" id="UP000000709">
    <property type="component" value="Unassembled WGS sequence"/>
</dbReference>
<keyword evidence="3" id="KW-1185">Reference proteome</keyword>
<evidence type="ECO:0000313" key="3">
    <source>
        <dbReference type="Proteomes" id="UP000000709"/>
    </source>
</evidence>
<reference evidence="2 3" key="1">
    <citation type="journal article" date="2011" name="Proc. Natl. Acad. Sci. U.S.A.">
        <title>Comparative genomics of xylose-fermenting fungi for enhanced biofuel production.</title>
        <authorList>
            <person name="Wohlbach D.J."/>
            <person name="Kuo A."/>
            <person name="Sato T.K."/>
            <person name="Potts K.M."/>
            <person name="Salamov A.A."/>
            <person name="LaButti K.M."/>
            <person name="Sun H."/>
            <person name="Clum A."/>
            <person name="Pangilinan J.L."/>
            <person name="Lindquist E.A."/>
            <person name="Lucas S."/>
            <person name="Lapidus A."/>
            <person name="Jin M."/>
            <person name="Gunawan C."/>
            <person name="Balan V."/>
            <person name="Dale B.E."/>
            <person name="Jeffries T.W."/>
            <person name="Zinkel R."/>
            <person name="Barry K.W."/>
            <person name="Grigoriev I.V."/>
            <person name="Gasch A.P."/>
        </authorList>
    </citation>
    <scope>NUCLEOTIDE SEQUENCE [LARGE SCALE GENOMIC DNA]</scope>
    <source>
        <strain evidence="3">NRRL Y-27907 / 11-Y1</strain>
    </source>
</reference>
<dbReference type="KEGG" id="spaa:SPAPADRAFT_63739"/>
<proteinExistence type="predicted"/>
<evidence type="ECO:0000313" key="2">
    <source>
        <dbReference type="EMBL" id="EGW30126.1"/>
    </source>
</evidence>
<dbReference type="EMBL" id="GL996506">
    <property type="protein sequence ID" value="EGW30126.1"/>
    <property type="molecule type" value="Genomic_DNA"/>
</dbReference>
<dbReference type="GO" id="GO:0042797">
    <property type="term" value="P:tRNA transcription by RNA polymerase III"/>
    <property type="evidence" value="ECO:0007669"/>
    <property type="project" value="TreeGrafter"/>
</dbReference>
<dbReference type="PANTHER" id="PTHR12069">
    <property type="entry name" value="DNA-DIRECTED RNA POLYMERASES III 80 KDA POLYPEPTIDE RNA POLYMERASE III SUBUNIT 5"/>
    <property type="match status" value="1"/>
</dbReference>
<dbReference type="GeneID" id="18874891"/>
<dbReference type="OMA" id="NCHASIK"/>